<proteinExistence type="predicted"/>
<feature type="region of interest" description="Disordered" evidence="1">
    <location>
        <begin position="28"/>
        <end position="49"/>
    </location>
</feature>
<evidence type="ECO:0008006" key="5">
    <source>
        <dbReference type="Google" id="ProtNLM"/>
    </source>
</evidence>
<dbReference type="AlphaFoldDB" id="A0A936TGG6"/>
<organism evidence="3 4">
    <name type="scientific">Candidatus Neomicrothrix subdominans</name>
    <dbReference type="NCBI Taxonomy" id="2954438"/>
    <lineage>
        <taxon>Bacteria</taxon>
        <taxon>Bacillati</taxon>
        <taxon>Actinomycetota</taxon>
        <taxon>Acidimicrobiia</taxon>
        <taxon>Acidimicrobiales</taxon>
        <taxon>Microthrixaceae</taxon>
        <taxon>Candidatus Neomicrothrix</taxon>
    </lineage>
</organism>
<comment type="caution">
    <text evidence="3">The sequence shown here is derived from an EMBL/GenBank/DDBJ whole genome shotgun (WGS) entry which is preliminary data.</text>
</comment>
<accession>A0A936TGG6</accession>
<evidence type="ECO:0000256" key="2">
    <source>
        <dbReference type="SAM" id="SignalP"/>
    </source>
</evidence>
<sequence>MRRLKLVAWTASVVVPSIMAFTACSTGLGETTAQPSDDPAVTVTGGDDDITVDTFPPARPSGRPSDGVDATAANDAVPAGMELEFESANFDLDENGDASASLVAPIGWSSRVFIGVQFEPEADADLGFFTRMKVDAGCDGLCEVTDWEERLTGPDGYLTMLDEGDNVVERRDVTGSAGVVRIVEDTFGTTVIVLRWDDSADHYFQCEAILDDGAQELAEAFEAACLASRPDWFEVG</sequence>
<dbReference type="Proteomes" id="UP000727993">
    <property type="component" value="Unassembled WGS sequence"/>
</dbReference>
<reference evidence="3 4" key="1">
    <citation type="submission" date="2020-10" db="EMBL/GenBank/DDBJ databases">
        <title>Connecting structure to function with the recovery of over 1000 high-quality activated sludge metagenome-assembled genomes encoding full-length rRNA genes using long-read sequencing.</title>
        <authorList>
            <person name="Singleton C.M."/>
            <person name="Petriglieri F."/>
            <person name="Kristensen J.M."/>
            <person name="Kirkegaard R.H."/>
            <person name="Michaelsen T.Y."/>
            <person name="Andersen M.H."/>
            <person name="Karst S.M."/>
            <person name="Dueholm M.S."/>
            <person name="Nielsen P.H."/>
            <person name="Albertsen M."/>
        </authorList>
    </citation>
    <scope>NUCLEOTIDE SEQUENCE [LARGE SCALE GENOMIC DNA]</scope>
    <source>
        <strain evidence="3">Lyne_18-Q3-R50-59_MAXAC.006</strain>
    </source>
</reference>
<dbReference type="PROSITE" id="PS51257">
    <property type="entry name" value="PROKAR_LIPOPROTEIN"/>
    <property type="match status" value="1"/>
</dbReference>
<evidence type="ECO:0000313" key="4">
    <source>
        <dbReference type="Proteomes" id="UP000727993"/>
    </source>
</evidence>
<feature type="signal peptide" evidence="2">
    <location>
        <begin position="1"/>
        <end position="20"/>
    </location>
</feature>
<dbReference type="EMBL" id="JADJZA010000010">
    <property type="protein sequence ID" value="MBK9298814.1"/>
    <property type="molecule type" value="Genomic_DNA"/>
</dbReference>
<evidence type="ECO:0000313" key="3">
    <source>
        <dbReference type="EMBL" id="MBK9298814.1"/>
    </source>
</evidence>
<name>A0A936TGG6_9ACTN</name>
<gene>
    <name evidence="3" type="ORF">IPN02_18680</name>
</gene>
<protein>
    <recommendedName>
        <fullName evidence="5">Lipoprotein</fullName>
    </recommendedName>
</protein>
<feature type="chain" id="PRO_5037749357" description="Lipoprotein" evidence="2">
    <location>
        <begin position="21"/>
        <end position="236"/>
    </location>
</feature>
<evidence type="ECO:0000256" key="1">
    <source>
        <dbReference type="SAM" id="MobiDB-lite"/>
    </source>
</evidence>
<keyword evidence="2" id="KW-0732">Signal</keyword>